<evidence type="ECO:0000313" key="2">
    <source>
        <dbReference type="Proteomes" id="UP000093962"/>
    </source>
</evidence>
<gene>
    <name evidence="1" type="ORF">A5642_12300</name>
</gene>
<proteinExistence type="predicted"/>
<evidence type="ECO:0008006" key="3">
    <source>
        <dbReference type="Google" id="ProtNLM"/>
    </source>
</evidence>
<reference evidence="1 2" key="1">
    <citation type="submission" date="2016-06" db="EMBL/GenBank/DDBJ databases">
        <authorList>
            <person name="Kjaerup R.B."/>
            <person name="Dalgaard T.S."/>
            <person name="Juul-Madsen H.R."/>
        </authorList>
    </citation>
    <scope>NUCLEOTIDE SEQUENCE [LARGE SCALE GENOMIC DNA]</scope>
    <source>
        <strain evidence="1 2">1199456.5</strain>
    </source>
</reference>
<accession>A0A1A0MZ47</accession>
<dbReference type="InterPro" id="IPR022536">
    <property type="entry name" value="EspC"/>
</dbReference>
<dbReference type="EMBL" id="LZSF01000048">
    <property type="protein sequence ID" value="OBA90675.1"/>
    <property type="molecule type" value="Genomic_DNA"/>
</dbReference>
<sequence>MLVDPEILRAFADQVGIASNAIRAADMGSKASGAGDGLPGSTTQWACRVVGAHIAAEAEKIASSITRMGAAVRGAGDKYEVTDSDLAGAFKGLF</sequence>
<dbReference type="Pfam" id="PF10824">
    <property type="entry name" value="T7SS_ESX_EspC"/>
    <property type="match status" value="1"/>
</dbReference>
<evidence type="ECO:0000313" key="1">
    <source>
        <dbReference type="EMBL" id="OBA90675.1"/>
    </source>
</evidence>
<organism evidence="1 2">
    <name type="scientific">Mycolicibacterium mucogenicum</name>
    <name type="common">Mycobacterium mucogenicum</name>
    <dbReference type="NCBI Taxonomy" id="56689"/>
    <lineage>
        <taxon>Bacteria</taxon>
        <taxon>Bacillati</taxon>
        <taxon>Actinomycetota</taxon>
        <taxon>Actinomycetes</taxon>
        <taxon>Mycobacteriales</taxon>
        <taxon>Mycobacteriaceae</taxon>
        <taxon>Mycolicibacterium</taxon>
    </lineage>
</organism>
<dbReference type="GO" id="GO:0009306">
    <property type="term" value="P:protein secretion"/>
    <property type="evidence" value="ECO:0007669"/>
    <property type="project" value="InterPro"/>
</dbReference>
<dbReference type="RefSeq" id="WP_061000234.1">
    <property type="nucleotide sequence ID" value="NZ_LSKA01000074.1"/>
</dbReference>
<protein>
    <recommendedName>
        <fullName evidence="3">ESX-1 secretion-associated protein</fullName>
    </recommendedName>
</protein>
<comment type="caution">
    <text evidence="1">The sequence shown here is derived from an EMBL/GenBank/DDBJ whole genome shotgun (WGS) entry which is preliminary data.</text>
</comment>
<dbReference type="AlphaFoldDB" id="A0A1A0MZ47"/>
<name>A0A1A0MZ47_MYCMU</name>
<dbReference type="OrthoDB" id="4626779at2"/>
<dbReference type="Proteomes" id="UP000093962">
    <property type="component" value="Unassembled WGS sequence"/>
</dbReference>